<feature type="non-terminal residue" evidence="1">
    <location>
        <position position="50"/>
    </location>
</feature>
<feature type="non-terminal residue" evidence="1">
    <location>
        <position position="1"/>
    </location>
</feature>
<name>A0ABD0PWY1_CIRMR</name>
<proteinExistence type="predicted"/>
<gene>
    <name evidence="1" type="ORF">M9458_027298</name>
</gene>
<dbReference type="AlphaFoldDB" id="A0ABD0PWY1"/>
<comment type="caution">
    <text evidence="1">The sequence shown here is derived from an EMBL/GenBank/DDBJ whole genome shotgun (WGS) entry which is preliminary data.</text>
</comment>
<dbReference type="Proteomes" id="UP001529510">
    <property type="component" value="Unassembled WGS sequence"/>
</dbReference>
<evidence type="ECO:0000313" key="1">
    <source>
        <dbReference type="EMBL" id="KAL0178404.1"/>
    </source>
</evidence>
<reference evidence="1 2" key="1">
    <citation type="submission" date="2024-05" db="EMBL/GenBank/DDBJ databases">
        <title>Genome sequencing and assembly of Indian major carp, Cirrhinus mrigala (Hamilton, 1822).</title>
        <authorList>
            <person name="Mohindra V."/>
            <person name="Chowdhury L.M."/>
            <person name="Lal K."/>
            <person name="Jena J.K."/>
        </authorList>
    </citation>
    <scope>NUCLEOTIDE SEQUENCE [LARGE SCALE GENOMIC DNA]</scope>
    <source>
        <strain evidence="1">CM1030</strain>
        <tissue evidence="1">Blood</tissue>
    </source>
</reference>
<organism evidence="1 2">
    <name type="scientific">Cirrhinus mrigala</name>
    <name type="common">Mrigala</name>
    <dbReference type="NCBI Taxonomy" id="683832"/>
    <lineage>
        <taxon>Eukaryota</taxon>
        <taxon>Metazoa</taxon>
        <taxon>Chordata</taxon>
        <taxon>Craniata</taxon>
        <taxon>Vertebrata</taxon>
        <taxon>Euteleostomi</taxon>
        <taxon>Actinopterygii</taxon>
        <taxon>Neopterygii</taxon>
        <taxon>Teleostei</taxon>
        <taxon>Ostariophysi</taxon>
        <taxon>Cypriniformes</taxon>
        <taxon>Cyprinidae</taxon>
        <taxon>Labeoninae</taxon>
        <taxon>Labeonini</taxon>
        <taxon>Cirrhinus</taxon>
    </lineage>
</organism>
<accession>A0ABD0PWY1</accession>
<dbReference type="EMBL" id="JAMKFB020000013">
    <property type="protein sequence ID" value="KAL0178404.1"/>
    <property type="molecule type" value="Genomic_DNA"/>
</dbReference>
<protein>
    <submittedName>
        <fullName evidence="1">Uncharacterized protein</fullName>
    </submittedName>
</protein>
<evidence type="ECO:0000313" key="2">
    <source>
        <dbReference type="Proteomes" id="UP001529510"/>
    </source>
</evidence>
<keyword evidence="2" id="KW-1185">Reference proteome</keyword>
<sequence length="50" mass="5397">HMHDDNCISALLFPGVLLLGFDRSMAVLYGRDGKSSDQAHPETLPLLGMG</sequence>